<gene>
    <name evidence="2" type="ORF">V8G54_013700</name>
</gene>
<dbReference type="GO" id="GO:0005737">
    <property type="term" value="C:cytoplasm"/>
    <property type="evidence" value="ECO:0007669"/>
    <property type="project" value="TreeGrafter"/>
</dbReference>
<dbReference type="PANTHER" id="PTHR31807:SF2">
    <property type="entry name" value="PROTEIN SNOWY COTYLEDON 3"/>
    <property type="match status" value="1"/>
</dbReference>
<name>A0AAQ3NGB0_VIGMU</name>
<protein>
    <submittedName>
        <fullName evidence="2">Uncharacterized protein</fullName>
    </submittedName>
</protein>
<evidence type="ECO:0000256" key="1">
    <source>
        <dbReference type="SAM" id="MobiDB-lite"/>
    </source>
</evidence>
<dbReference type="PANTHER" id="PTHR31807">
    <property type="entry name" value="AUGMIN FAMILY MEMBER"/>
    <property type="match status" value="1"/>
</dbReference>
<feature type="compositionally biased region" description="Low complexity" evidence="1">
    <location>
        <begin position="61"/>
        <end position="103"/>
    </location>
</feature>
<dbReference type="GO" id="GO:0008017">
    <property type="term" value="F:microtubule binding"/>
    <property type="evidence" value="ECO:0007669"/>
    <property type="project" value="TreeGrafter"/>
</dbReference>
<dbReference type="Proteomes" id="UP001374535">
    <property type="component" value="Chromosome 5"/>
</dbReference>
<evidence type="ECO:0000313" key="2">
    <source>
        <dbReference type="EMBL" id="WVZ09170.1"/>
    </source>
</evidence>
<keyword evidence="3" id="KW-1185">Reference proteome</keyword>
<organism evidence="2 3">
    <name type="scientific">Vigna mungo</name>
    <name type="common">Black gram</name>
    <name type="synonym">Phaseolus mungo</name>
    <dbReference type="NCBI Taxonomy" id="3915"/>
    <lineage>
        <taxon>Eukaryota</taxon>
        <taxon>Viridiplantae</taxon>
        <taxon>Streptophyta</taxon>
        <taxon>Embryophyta</taxon>
        <taxon>Tracheophyta</taxon>
        <taxon>Spermatophyta</taxon>
        <taxon>Magnoliopsida</taxon>
        <taxon>eudicotyledons</taxon>
        <taxon>Gunneridae</taxon>
        <taxon>Pentapetalae</taxon>
        <taxon>rosids</taxon>
        <taxon>fabids</taxon>
        <taxon>Fabales</taxon>
        <taxon>Fabaceae</taxon>
        <taxon>Papilionoideae</taxon>
        <taxon>50 kb inversion clade</taxon>
        <taxon>NPAAA clade</taxon>
        <taxon>indigoferoid/millettioid clade</taxon>
        <taxon>Phaseoleae</taxon>
        <taxon>Vigna</taxon>
    </lineage>
</organism>
<dbReference type="EMBL" id="CP144696">
    <property type="protein sequence ID" value="WVZ09170.1"/>
    <property type="molecule type" value="Genomic_DNA"/>
</dbReference>
<sequence>MATPHNHTLKPYLRTTPLIYREMVAAISEDPLTSSEKDNNNNNDTIPRRPKGRQVSSRYMSHSPSPLPSSTTTTSTSTSTTSSSSRRFSSPLLSHSTNSSTPLVPKRFQSVDRRHTRPSTPLPEATKLLVTSTRSLSVSFQGEAFSLRISKTKAIVATSPSRKAAMPERRRATLVKGENSRPVDQHRWLARTSQVDHLSKSVDITDNKKVFVNGSQWWWRAKREGLLLVSSEEKIVERCRSLGVVEGATPNNQRYLIKDIDKAVYEQLNLKVHETTYKYKDMAKSQIYSIIQALKDGKVTCATMHDRKGSKLTTSKNVKMAAVDDDATCSGRWHRHWHQPMQ</sequence>
<dbReference type="AlphaFoldDB" id="A0AAQ3NGB0"/>
<dbReference type="GO" id="GO:0051225">
    <property type="term" value="P:spindle assembly"/>
    <property type="evidence" value="ECO:0007669"/>
    <property type="project" value="TreeGrafter"/>
</dbReference>
<reference evidence="2 3" key="1">
    <citation type="journal article" date="2023" name="Life. Sci Alliance">
        <title>Evolutionary insights into 3D genome organization and epigenetic landscape of Vigna mungo.</title>
        <authorList>
            <person name="Junaid A."/>
            <person name="Singh B."/>
            <person name="Bhatia S."/>
        </authorList>
    </citation>
    <scope>NUCLEOTIDE SEQUENCE [LARGE SCALE GENOMIC DNA]</scope>
    <source>
        <strain evidence="2">Urdbean</strain>
    </source>
</reference>
<proteinExistence type="predicted"/>
<dbReference type="GO" id="GO:0005880">
    <property type="term" value="C:nuclear microtubule"/>
    <property type="evidence" value="ECO:0007669"/>
    <property type="project" value="TreeGrafter"/>
</dbReference>
<evidence type="ECO:0000313" key="3">
    <source>
        <dbReference type="Proteomes" id="UP001374535"/>
    </source>
</evidence>
<accession>A0AAQ3NGB0</accession>
<feature type="region of interest" description="Disordered" evidence="1">
    <location>
        <begin position="30"/>
        <end position="126"/>
    </location>
</feature>